<evidence type="ECO:0000313" key="2">
    <source>
        <dbReference type="Proteomes" id="UP001597183"/>
    </source>
</evidence>
<gene>
    <name evidence="1" type="ORF">ACFQ5G_12325</name>
</gene>
<reference evidence="2" key="1">
    <citation type="journal article" date="2019" name="Int. J. Syst. Evol. Microbiol.">
        <title>The Global Catalogue of Microorganisms (GCM) 10K type strain sequencing project: providing services to taxonomists for standard genome sequencing and annotation.</title>
        <authorList>
            <consortium name="The Broad Institute Genomics Platform"/>
            <consortium name="The Broad Institute Genome Sequencing Center for Infectious Disease"/>
            <person name="Wu L."/>
            <person name="Ma J."/>
        </authorList>
    </citation>
    <scope>NUCLEOTIDE SEQUENCE [LARGE SCALE GENOMIC DNA]</scope>
    <source>
        <strain evidence="2">CCM 7526</strain>
    </source>
</reference>
<sequence length="667" mass="72280">MDEIDWTSMRHAYGPATEMPEVLRGLVAKRKRIRSWAQDCMWGGIHHQGDVYECTLRAVPFLLEAAAAPGVPGRPTILRLLASIGSAEVDDLGRLPETGGLWRAAQPAVAEGHPTFLALLADDRKKVRRAATEALLVDRERTAETLSALRGRLAVEKDVATRAAVIEAIGVIARRLRAGRLHGADFDELLGWLGGLAAGSPHPDVRLAAFTERLRLTDEPDDDLATTLYDMLGATDAIDLRDLREALGDRVTVRNTLLARTLREGPPARKNNAMWAASGATSHWRGDYSDVMLACVELLPDPRTRPLGLRMLTGDSWPLVAPVADRVFEFVEAALDRGAPVYAAQKPDFWSFDGGTVWALTTTLAKLRDPRVLPIIARALEEDALPVDCRPPLFAYRDEIVPLVPLLRRQIRRTIAAGDHQSGLNLLWHLHRAGPAAAEALPEVSALVPYDDFWGESLRALAVMGPAAAPALPLVRERLADGDPRTVGHAAEALAAIEGGTAEAELRALLADADAHVRTGAANGLRAIGVPAVEVLHAYAEDDYWSLRTIGPDAAPLVPRLRAAVETARWPEGVLTLLWQITGDTGTYLPALMENFTRERSRHNLTAEIWAEMGPAAAAAEPLLRAELANPVRATYRPNSHGSSDVEDDEAFVTTCRRALAAVTATG</sequence>
<name>A0ABW4A612_9ACTN</name>
<dbReference type="RefSeq" id="WP_317786587.1">
    <property type="nucleotide sequence ID" value="NZ_AP028461.1"/>
</dbReference>
<proteinExistence type="predicted"/>
<evidence type="ECO:0000313" key="1">
    <source>
        <dbReference type="EMBL" id="MFD1366131.1"/>
    </source>
</evidence>
<dbReference type="Pfam" id="PF13646">
    <property type="entry name" value="HEAT_2"/>
    <property type="match status" value="1"/>
</dbReference>
<protein>
    <submittedName>
        <fullName evidence="1">HEAT repeat domain-containing protein</fullName>
    </submittedName>
</protein>
<dbReference type="EMBL" id="JBHTMK010000016">
    <property type="protein sequence ID" value="MFD1366131.1"/>
    <property type="molecule type" value="Genomic_DNA"/>
</dbReference>
<comment type="caution">
    <text evidence="1">The sequence shown here is derived from an EMBL/GenBank/DDBJ whole genome shotgun (WGS) entry which is preliminary data.</text>
</comment>
<accession>A0ABW4A612</accession>
<dbReference type="SUPFAM" id="SSF48371">
    <property type="entry name" value="ARM repeat"/>
    <property type="match status" value="1"/>
</dbReference>
<dbReference type="Gene3D" id="1.25.10.10">
    <property type="entry name" value="Leucine-rich Repeat Variant"/>
    <property type="match status" value="2"/>
</dbReference>
<dbReference type="InterPro" id="IPR016024">
    <property type="entry name" value="ARM-type_fold"/>
</dbReference>
<dbReference type="InterPro" id="IPR011989">
    <property type="entry name" value="ARM-like"/>
</dbReference>
<organism evidence="1 2">
    <name type="scientific">Actinoplanes sichuanensis</name>
    <dbReference type="NCBI Taxonomy" id="512349"/>
    <lineage>
        <taxon>Bacteria</taxon>
        <taxon>Bacillati</taxon>
        <taxon>Actinomycetota</taxon>
        <taxon>Actinomycetes</taxon>
        <taxon>Micromonosporales</taxon>
        <taxon>Micromonosporaceae</taxon>
        <taxon>Actinoplanes</taxon>
    </lineage>
</organism>
<dbReference type="Proteomes" id="UP001597183">
    <property type="component" value="Unassembled WGS sequence"/>
</dbReference>
<keyword evidence="2" id="KW-1185">Reference proteome</keyword>